<organism evidence="1 2">
    <name type="scientific">Aphis craccivora</name>
    <name type="common">Cowpea aphid</name>
    <dbReference type="NCBI Taxonomy" id="307492"/>
    <lineage>
        <taxon>Eukaryota</taxon>
        <taxon>Metazoa</taxon>
        <taxon>Ecdysozoa</taxon>
        <taxon>Arthropoda</taxon>
        <taxon>Hexapoda</taxon>
        <taxon>Insecta</taxon>
        <taxon>Pterygota</taxon>
        <taxon>Neoptera</taxon>
        <taxon>Paraneoptera</taxon>
        <taxon>Hemiptera</taxon>
        <taxon>Sternorrhyncha</taxon>
        <taxon>Aphidomorpha</taxon>
        <taxon>Aphidoidea</taxon>
        <taxon>Aphididae</taxon>
        <taxon>Aphidini</taxon>
        <taxon>Aphis</taxon>
        <taxon>Aphis</taxon>
    </lineage>
</organism>
<dbReference type="Proteomes" id="UP000478052">
    <property type="component" value="Unassembled WGS sequence"/>
</dbReference>
<name>A0A6G0XZY8_APHCR</name>
<protein>
    <submittedName>
        <fullName evidence="1">Uncharacterized protein</fullName>
    </submittedName>
</protein>
<gene>
    <name evidence="1" type="ORF">FWK35_00025064</name>
</gene>
<sequence>MKNKYGKKISLLYTNTDLLIYRIKTNNFFNDLKFDLLDHFDTSNFPINHYCFFMSGVEYKKGQIYDGWHYLNILSEFSSQNADAQKYETMFSTICEINLIQSNKHHVHSKTVKKIVLSANHNKRVILKGGILFLRHLTVYIYTGGICPPEVYLDSTLNTLHFVLNLYPY</sequence>
<dbReference type="EMBL" id="VUJU01007107">
    <property type="protein sequence ID" value="KAF0746692.1"/>
    <property type="molecule type" value="Genomic_DNA"/>
</dbReference>
<dbReference type="OrthoDB" id="6602337at2759"/>
<dbReference type="AlphaFoldDB" id="A0A6G0XZY8"/>
<proteinExistence type="predicted"/>
<keyword evidence="2" id="KW-1185">Reference proteome</keyword>
<reference evidence="1 2" key="1">
    <citation type="submission" date="2019-08" db="EMBL/GenBank/DDBJ databases">
        <title>Whole genome of Aphis craccivora.</title>
        <authorList>
            <person name="Voronova N.V."/>
            <person name="Shulinski R.S."/>
            <person name="Bandarenka Y.V."/>
            <person name="Zhorov D.G."/>
            <person name="Warner D."/>
        </authorList>
    </citation>
    <scope>NUCLEOTIDE SEQUENCE [LARGE SCALE GENOMIC DNA]</scope>
    <source>
        <strain evidence="1">180601</strain>
        <tissue evidence="1">Whole Body</tissue>
    </source>
</reference>
<accession>A0A6G0XZY8</accession>
<comment type="caution">
    <text evidence="1">The sequence shown here is derived from an EMBL/GenBank/DDBJ whole genome shotgun (WGS) entry which is preliminary data.</text>
</comment>
<evidence type="ECO:0000313" key="2">
    <source>
        <dbReference type="Proteomes" id="UP000478052"/>
    </source>
</evidence>
<evidence type="ECO:0000313" key="1">
    <source>
        <dbReference type="EMBL" id="KAF0746692.1"/>
    </source>
</evidence>